<keyword evidence="1" id="KW-0472">Membrane</keyword>
<organism evidence="2 3">
    <name type="scientific">Taibaiella soli</name>
    <dbReference type="NCBI Taxonomy" id="1649169"/>
    <lineage>
        <taxon>Bacteria</taxon>
        <taxon>Pseudomonadati</taxon>
        <taxon>Bacteroidota</taxon>
        <taxon>Chitinophagia</taxon>
        <taxon>Chitinophagales</taxon>
        <taxon>Chitinophagaceae</taxon>
        <taxon>Taibaiella</taxon>
    </lineage>
</organism>
<dbReference type="AlphaFoldDB" id="A0A2W2ADB2"/>
<dbReference type="Proteomes" id="UP000248745">
    <property type="component" value="Unassembled WGS sequence"/>
</dbReference>
<evidence type="ECO:0000256" key="1">
    <source>
        <dbReference type="SAM" id="Phobius"/>
    </source>
</evidence>
<dbReference type="EMBL" id="QKTW01000013">
    <property type="protein sequence ID" value="PZF73435.1"/>
    <property type="molecule type" value="Genomic_DNA"/>
</dbReference>
<gene>
    <name evidence="2" type="ORF">DN068_08575</name>
</gene>
<evidence type="ECO:0000313" key="3">
    <source>
        <dbReference type="Proteomes" id="UP000248745"/>
    </source>
</evidence>
<evidence type="ECO:0000313" key="2">
    <source>
        <dbReference type="EMBL" id="PZF73435.1"/>
    </source>
</evidence>
<comment type="caution">
    <text evidence="2">The sequence shown here is derived from an EMBL/GenBank/DDBJ whole genome shotgun (WGS) entry which is preliminary data.</text>
</comment>
<keyword evidence="1" id="KW-0812">Transmembrane</keyword>
<name>A0A2W2ADB2_9BACT</name>
<accession>A0A2W2ADB2</accession>
<feature type="transmembrane region" description="Helical" evidence="1">
    <location>
        <begin position="40"/>
        <end position="66"/>
    </location>
</feature>
<keyword evidence="3" id="KW-1185">Reference proteome</keyword>
<sequence>MLEQKGPKIQGFRETPAKMKRHFAAIIKAYYWGGMQFRAILLPIVAILTTIIIADAVCISFFNAVVSLGRMCYASSAIVKH</sequence>
<proteinExistence type="predicted"/>
<reference evidence="2 3" key="1">
    <citation type="submission" date="2018-06" db="EMBL/GenBank/DDBJ databases">
        <title>Mucibacter soli gen. nov., sp. nov., a new member of the family Chitinophagaceae producing mucin.</title>
        <authorList>
            <person name="Kim M.-K."/>
            <person name="Park S."/>
            <person name="Kim T.-S."/>
            <person name="Joung Y."/>
            <person name="Han J.-H."/>
            <person name="Kim S.B."/>
        </authorList>
    </citation>
    <scope>NUCLEOTIDE SEQUENCE [LARGE SCALE GENOMIC DNA]</scope>
    <source>
        <strain evidence="2 3">R1-15</strain>
    </source>
</reference>
<keyword evidence="1" id="KW-1133">Transmembrane helix</keyword>
<protein>
    <submittedName>
        <fullName evidence="2">Uncharacterized protein</fullName>
    </submittedName>
</protein>